<dbReference type="PROSITE" id="PS50053">
    <property type="entry name" value="UBIQUITIN_2"/>
    <property type="match status" value="1"/>
</dbReference>
<dbReference type="PANTHER" id="PTHR10562">
    <property type="entry name" value="SMALL UBIQUITIN-RELATED MODIFIER"/>
    <property type="match status" value="1"/>
</dbReference>
<proteinExistence type="predicted"/>
<dbReference type="SUPFAM" id="SSF54236">
    <property type="entry name" value="Ubiquitin-like"/>
    <property type="match status" value="1"/>
</dbReference>
<dbReference type="CDD" id="cd17080">
    <property type="entry name" value="Ubl_SLD2_Esc2_like"/>
    <property type="match status" value="1"/>
</dbReference>
<dbReference type="Pfam" id="PF11976">
    <property type="entry name" value="Rad60-SLD"/>
    <property type="match status" value="1"/>
</dbReference>
<dbReference type="Proteomes" id="UP000756921">
    <property type="component" value="Unassembled WGS sequence"/>
</dbReference>
<feature type="compositionally biased region" description="Basic and acidic residues" evidence="1">
    <location>
        <begin position="50"/>
        <end position="72"/>
    </location>
</feature>
<feature type="region of interest" description="Disordered" evidence="1">
    <location>
        <begin position="1"/>
        <end position="218"/>
    </location>
</feature>
<feature type="compositionally biased region" description="Polar residues" evidence="1">
    <location>
        <begin position="106"/>
        <end position="142"/>
    </location>
</feature>
<sequence length="435" mass="48474">MTDPTNGAAAAQPKRRAFGFKKAAWQTAPKKDEQDMFSHSNEFQDIAAEQAKRQEEKKKAEEAQKQKAEEERHRKRRKVSVESDEEARTRSSPQARRVTSKGRSKTPMSPTRGNSTSETLATRYDSLTKSSSSSAGVRTRSQVIDLGDTEEEDESPRHPSPSPRAIPIHSRPQSERESSEEVEEVDSPHIAALKAQIRAKASAKSPDVDQAPTASSSTRAPVPVAIVQLLIESDIPATKPLMVKIKTDASLAKPKEAWCARQGFSPAQTRAIFMTWKDRRIFDYTKIQRLGIRLENGYVSVEGDPNIYDDENLPRIHVTAWTEEIYKAKKEADALEAAAAAQAAKVVDEPEPEPEPEPEAKQIKLVLKAKGREDFKLKVNPHTEIGHMASAYKMAMKIPKEQAVTLMFDGDRLKPMDTVADIDVDDMDAIEVHFK</sequence>
<dbReference type="InterPro" id="IPR000626">
    <property type="entry name" value="Ubiquitin-like_dom"/>
</dbReference>
<dbReference type="AlphaFoldDB" id="A0A9P6G8L8"/>
<comment type="caution">
    <text evidence="3">The sequence shown here is derived from an EMBL/GenBank/DDBJ whole genome shotgun (WGS) entry which is preliminary data.</text>
</comment>
<name>A0A9P6G8L8_9PLEO</name>
<dbReference type="OrthoDB" id="3365399at2759"/>
<organism evidence="3 4">
    <name type="scientific">Paraphaeosphaeria minitans</name>
    <dbReference type="NCBI Taxonomy" id="565426"/>
    <lineage>
        <taxon>Eukaryota</taxon>
        <taxon>Fungi</taxon>
        <taxon>Dikarya</taxon>
        <taxon>Ascomycota</taxon>
        <taxon>Pezizomycotina</taxon>
        <taxon>Dothideomycetes</taxon>
        <taxon>Pleosporomycetidae</taxon>
        <taxon>Pleosporales</taxon>
        <taxon>Massarineae</taxon>
        <taxon>Didymosphaeriaceae</taxon>
        <taxon>Paraphaeosphaeria</taxon>
    </lineage>
</organism>
<feature type="domain" description="Ubiquitin-like" evidence="2">
    <location>
        <begin position="363"/>
        <end position="435"/>
    </location>
</feature>
<dbReference type="EMBL" id="WJXW01000014">
    <property type="protein sequence ID" value="KAF9730470.1"/>
    <property type="molecule type" value="Genomic_DNA"/>
</dbReference>
<dbReference type="Gene3D" id="3.10.20.90">
    <property type="entry name" value="Phosphatidylinositol 3-kinase Catalytic Subunit, Chain A, domain 1"/>
    <property type="match status" value="1"/>
</dbReference>
<evidence type="ECO:0000259" key="2">
    <source>
        <dbReference type="PROSITE" id="PS50053"/>
    </source>
</evidence>
<reference evidence="3" key="1">
    <citation type="journal article" date="2020" name="Mol. Plant Microbe Interact.">
        <title>Genome Sequence of the Biocontrol Agent Coniothyrium minitans strain Conio (IMI 134523).</title>
        <authorList>
            <person name="Patel D."/>
            <person name="Shittu T.A."/>
            <person name="Baroncelli R."/>
            <person name="Muthumeenakshi S."/>
            <person name="Osborne T.H."/>
            <person name="Janganan T.K."/>
            <person name="Sreenivasaprasad S."/>
        </authorList>
    </citation>
    <scope>NUCLEOTIDE SEQUENCE</scope>
    <source>
        <strain evidence="3">Conio</strain>
    </source>
</reference>
<evidence type="ECO:0000256" key="1">
    <source>
        <dbReference type="SAM" id="MobiDB-lite"/>
    </source>
</evidence>
<evidence type="ECO:0000313" key="4">
    <source>
        <dbReference type="Proteomes" id="UP000756921"/>
    </source>
</evidence>
<dbReference type="InterPro" id="IPR022617">
    <property type="entry name" value="Rad60/SUMO-like_dom"/>
</dbReference>
<evidence type="ECO:0000313" key="3">
    <source>
        <dbReference type="EMBL" id="KAF9730470.1"/>
    </source>
</evidence>
<protein>
    <recommendedName>
        <fullName evidence="2">Ubiquitin-like domain-containing protein</fullName>
    </recommendedName>
</protein>
<dbReference type="InterPro" id="IPR029071">
    <property type="entry name" value="Ubiquitin-like_domsf"/>
</dbReference>
<gene>
    <name evidence="3" type="ORF">PMIN01_11339</name>
</gene>
<keyword evidence="4" id="KW-1185">Reference proteome</keyword>
<accession>A0A9P6G8L8</accession>